<dbReference type="InterPro" id="IPR036061">
    <property type="entry name" value="CheW-like_dom_sf"/>
</dbReference>
<feature type="domain" description="CheW-like" evidence="1">
    <location>
        <begin position="1"/>
        <end position="140"/>
    </location>
</feature>
<dbReference type="GO" id="GO:0006935">
    <property type="term" value="P:chemotaxis"/>
    <property type="evidence" value="ECO:0007669"/>
    <property type="project" value="InterPro"/>
</dbReference>
<name>A0A0V8HM00_9BACI</name>
<dbReference type="SUPFAM" id="SSF50341">
    <property type="entry name" value="CheW-like"/>
    <property type="match status" value="1"/>
</dbReference>
<sequence>MTKVVVFHSGREEYALPIEQVVSIEKLEGINPIPHLPSYVLGLVKVRNELIPVLDLSSILYDQRSDNEEGLFLLVIHTETLQAGLVVKEAKEILEVPEGAVTDAGLLAYSRTRYFDGVINLEDRMITKIDPEVLIESLEGMKEIRDYVYEQKISQN</sequence>
<dbReference type="GO" id="GO:0005829">
    <property type="term" value="C:cytosol"/>
    <property type="evidence" value="ECO:0007669"/>
    <property type="project" value="TreeGrafter"/>
</dbReference>
<protein>
    <submittedName>
        <fullName evidence="2">Purine-binding chemotaxis protein CheW</fullName>
    </submittedName>
</protein>
<accession>A0A0V8HM00</accession>
<dbReference type="PANTHER" id="PTHR22617">
    <property type="entry name" value="CHEMOTAXIS SENSOR HISTIDINE KINASE-RELATED"/>
    <property type="match status" value="1"/>
</dbReference>
<evidence type="ECO:0000313" key="3">
    <source>
        <dbReference type="Proteomes" id="UP000181997"/>
    </source>
</evidence>
<dbReference type="PROSITE" id="PS50851">
    <property type="entry name" value="CHEW"/>
    <property type="match status" value="1"/>
</dbReference>
<keyword evidence="3" id="KW-1185">Reference proteome</keyword>
<organism evidence="2 3">
    <name type="scientific">[Bacillus] enclensis</name>
    <dbReference type="NCBI Taxonomy" id="1402860"/>
    <lineage>
        <taxon>Bacteria</taxon>
        <taxon>Bacillati</taxon>
        <taxon>Bacillota</taxon>
        <taxon>Bacilli</taxon>
        <taxon>Bacillales</taxon>
        <taxon>Bacillaceae</taxon>
        <taxon>Rossellomorea</taxon>
    </lineage>
</organism>
<dbReference type="GO" id="GO:0007165">
    <property type="term" value="P:signal transduction"/>
    <property type="evidence" value="ECO:0007669"/>
    <property type="project" value="InterPro"/>
</dbReference>
<evidence type="ECO:0000313" key="2">
    <source>
        <dbReference type="EMBL" id="SCB86115.1"/>
    </source>
</evidence>
<dbReference type="AlphaFoldDB" id="A0A0V8HM00"/>
<dbReference type="Gene3D" id="2.40.50.180">
    <property type="entry name" value="CheA-289, Domain 4"/>
    <property type="match status" value="1"/>
</dbReference>
<gene>
    <name evidence="2" type="ORF">GA0061094_0997</name>
</gene>
<dbReference type="EMBL" id="FMAU01000001">
    <property type="protein sequence ID" value="SCB86115.1"/>
    <property type="molecule type" value="Genomic_DNA"/>
</dbReference>
<evidence type="ECO:0000259" key="1">
    <source>
        <dbReference type="PROSITE" id="PS50851"/>
    </source>
</evidence>
<dbReference type="Pfam" id="PF01584">
    <property type="entry name" value="CheW"/>
    <property type="match status" value="1"/>
</dbReference>
<dbReference type="Gene3D" id="2.30.30.40">
    <property type="entry name" value="SH3 Domains"/>
    <property type="match status" value="1"/>
</dbReference>
<dbReference type="Proteomes" id="UP000181997">
    <property type="component" value="Unassembled WGS sequence"/>
</dbReference>
<reference evidence="3" key="1">
    <citation type="submission" date="2016-08" db="EMBL/GenBank/DDBJ databases">
        <authorList>
            <person name="Varghese N."/>
            <person name="Submissions Spin"/>
        </authorList>
    </citation>
    <scope>NUCLEOTIDE SEQUENCE [LARGE SCALE GENOMIC DNA]</scope>
    <source>
        <strain evidence="3">SGD-1123</strain>
    </source>
</reference>
<dbReference type="RefSeq" id="WP_058297693.1">
    <property type="nucleotide sequence ID" value="NZ_FMAU01000001.1"/>
</dbReference>
<dbReference type="SMART" id="SM00260">
    <property type="entry name" value="CheW"/>
    <property type="match status" value="1"/>
</dbReference>
<dbReference type="InterPro" id="IPR039315">
    <property type="entry name" value="CheW"/>
</dbReference>
<dbReference type="InterPro" id="IPR002545">
    <property type="entry name" value="CheW-lke_dom"/>
</dbReference>
<dbReference type="OrthoDB" id="9787997at2"/>
<proteinExistence type="predicted"/>
<dbReference type="PANTHER" id="PTHR22617:SF23">
    <property type="entry name" value="CHEMOTAXIS PROTEIN CHEW"/>
    <property type="match status" value="1"/>
</dbReference>